<dbReference type="InterPro" id="IPR038063">
    <property type="entry name" value="Transpep_catalytic_dom"/>
</dbReference>
<keyword evidence="4 6" id="KW-0573">Peptidoglycan synthesis</keyword>
<dbReference type="EMBL" id="JXBY01000021">
    <property type="protein sequence ID" value="KJY54988.1"/>
    <property type="molecule type" value="Genomic_DNA"/>
</dbReference>
<dbReference type="Gene3D" id="2.40.440.10">
    <property type="entry name" value="L,D-transpeptidase catalytic domain-like"/>
    <property type="match status" value="1"/>
</dbReference>
<dbReference type="HOGENOM" id="CLU_089260_1_0_9"/>
<dbReference type="GO" id="GO:0008360">
    <property type="term" value="P:regulation of cell shape"/>
    <property type="evidence" value="ECO:0007669"/>
    <property type="project" value="UniProtKB-UniRule"/>
</dbReference>
<gene>
    <name evidence="8" type="ORF">JF76_13590</name>
</gene>
<accession>A0A0F4L9M7</accession>
<proteinExistence type="predicted"/>
<evidence type="ECO:0000256" key="2">
    <source>
        <dbReference type="ARBA" id="ARBA00022679"/>
    </source>
</evidence>
<keyword evidence="3 6" id="KW-0133">Cell shape</keyword>
<dbReference type="CDD" id="cd16913">
    <property type="entry name" value="YkuD_like"/>
    <property type="match status" value="1"/>
</dbReference>
<name>A0A0F4L9M7_9LACO</name>
<reference evidence="8 9" key="1">
    <citation type="submission" date="2014-12" db="EMBL/GenBank/DDBJ databases">
        <title>Comparative genomics of the lactic acid bacteria isolated from the honey bee gut.</title>
        <authorList>
            <person name="Ellegaard K.M."/>
            <person name="Tamarit D."/>
            <person name="Javelind E."/>
            <person name="Olofsson T."/>
            <person name="Andersson S.G."/>
            <person name="Vasquez A."/>
        </authorList>
    </citation>
    <scope>NUCLEOTIDE SEQUENCE [LARGE SCALE GENOMIC DNA]</scope>
    <source>
        <strain evidence="8 9">Biut2</strain>
    </source>
</reference>
<dbReference type="PANTHER" id="PTHR30582:SF2">
    <property type="entry name" value="L,D-TRANSPEPTIDASE YCIB-RELATED"/>
    <property type="match status" value="1"/>
</dbReference>
<dbReference type="RefSeq" id="WP_052697090.1">
    <property type="nucleotide sequence ID" value="NZ_JBHSZS010000002.1"/>
</dbReference>
<evidence type="ECO:0000256" key="6">
    <source>
        <dbReference type="PROSITE-ProRule" id="PRU01373"/>
    </source>
</evidence>
<dbReference type="AlphaFoldDB" id="A0A0F4L9M7"/>
<dbReference type="PANTHER" id="PTHR30582">
    <property type="entry name" value="L,D-TRANSPEPTIDASE"/>
    <property type="match status" value="1"/>
</dbReference>
<protein>
    <submittedName>
        <fullName evidence="8">Cell surface protein, ErfK family</fullName>
    </submittedName>
</protein>
<organism evidence="8 9">
    <name type="scientific">Lactobacillus kullabergensis</name>
    <dbReference type="NCBI Taxonomy" id="1218493"/>
    <lineage>
        <taxon>Bacteria</taxon>
        <taxon>Bacillati</taxon>
        <taxon>Bacillota</taxon>
        <taxon>Bacilli</taxon>
        <taxon>Lactobacillales</taxon>
        <taxon>Lactobacillaceae</taxon>
        <taxon>Lactobacillus</taxon>
    </lineage>
</organism>
<comment type="caution">
    <text evidence="8">The sequence shown here is derived from an EMBL/GenBank/DDBJ whole genome shotgun (WGS) entry which is preliminary data.</text>
</comment>
<feature type="domain" description="L,D-TPase catalytic" evidence="7">
    <location>
        <begin position="66"/>
        <end position="189"/>
    </location>
</feature>
<feature type="active site" description="Nucleophile" evidence="6">
    <location>
        <position position="165"/>
    </location>
</feature>
<feature type="active site" description="Proton donor/acceptor" evidence="6">
    <location>
        <position position="138"/>
    </location>
</feature>
<dbReference type="GO" id="GO:0071555">
    <property type="term" value="P:cell wall organization"/>
    <property type="evidence" value="ECO:0007669"/>
    <property type="project" value="UniProtKB-UniRule"/>
</dbReference>
<dbReference type="PATRIC" id="fig|1218493.3.peg.1421"/>
<evidence type="ECO:0000256" key="4">
    <source>
        <dbReference type="ARBA" id="ARBA00022984"/>
    </source>
</evidence>
<keyword evidence="2" id="KW-0808">Transferase</keyword>
<dbReference type="OrthoDB" id="177750at2"/>
<keyword evidence="5 6" id="KW-0961">Cell wall biogenesis/degradation</keyword>
<sequence length="189" mass="21779">MKIKKNKFVIVCFLIIIGGFILNFGQKKIFAKSVSEIPREYMRKPISYTKSSEIKPYPQGMSAKKDKIVVSLKKQRAYLIRGHKTRYEFYVSTGAHNSTPKGHFRINTYRAPWFYSASEKMGARFAVGWLQGGLYLFHENPRNIHHKLIKKVANKLGKKPTSHGCIHLSTSDAKWFYQKAPTGLRVIIK</sequence>
<evidence type="ECO:0000259" key="7">
    <source>
        <dbReference type="PROSITE" id="PS52029"/>
    </source>
</evidence>
<dbReference type="GO" id="GO:0018104">
    <property type="term" value="P:peptidoglycan-protein cross-linking"/>
    <property type="evidence" value="ECO:0007669"/>
    <property type="project" value="TreeGrafter"/>
</dbReference>
<dbReference type="STRING" id="1218493.JF76_13590"/>
<evidence type="ECO:0000256" key="1">
    <source>
        <dbReference type="ARBA" id="ARBA00004752"/>
    </source>
</evidence>
<evidence type="ECO:0000313" key="9">
    <source>
        <dbReference type="Proteomes" id="UP000033533"/>
    </source>
</evidence>
<dbReference type="SUPFAM" id="SSF141523">
    <property type="entry name" value="L,D-transpeptidase catalytic domain-like"/>
    <property type="match status" value="1"/>
</dbReference>
<dbReference type="GO" id="GO:0016740">
    <property type="term" value="F:transferase activity"/>
    <property type="evidence" value="ECO:0007669"/>
    <property type="project" value="UniProtKB-KW"/>
</dbReference>
<dbReference type="Proteomes" id="UP000033533">
    <property type="component" value="Unassembled WGS sequence"/>
</dbReference>
<dbReference type="GO" id="GO:0005576">
    <property type="term" value="C:extracellular region"/>
    <property type="evidence" value="ECO:0007669"/>
    <property type="project" value="TreeGrafter"/>
</dbReference>
<comment type="pathway">
    <text evidence="1 6">Cell wall biogenesis; peptidoglycan biosynthesis.</text>
</comment>
<dbReference type="PROSITE" id="PS52029">
    <property type="entry name" value="LD_TPASE"/>
    <property type="match status" value="1"/>
</dbReference>
<dbReference type="Pfam" id="PF03734">
    <property type="entry name" value="YkuD"/>
    <property type="match status" value="1"/>
</dbReference>
<dbReference type="GO" id="GO:0071972">
    <property type="term" value="F:peptidoglycan L,D-transpeptidase activity"/>
    <property type="evidence" value="ECO:0007669"/>
    <property type="project" value="TreeGrafter"/>
</dbReference>
<dbReference type="InterPro" id="IPR005490">
    <property type="entry name" value="LD_TPept_cat_dom"/>
</dbReference>
<dbReference type="InterPro" id="IPR050979">
    <property type="entry name" value="LD-transpeptidase"/>
</dbReference>
<evidence type="ECO:0000256" key="5">
    <source>
        <dbReference type="ARBA" id="ARBA00023316"/>
    </source>
</evidence>
<evidence type="ECO:0000256" key="3">
    <source>
        <dbReference type="ARBA" id="ARBA00022960"/>
    </source>
</evidence>
<evidence type="ECO:0000313" key="8">
    <source>
        <dbReference type="EMBL" id="KJY54988.1"/>
    </source>
</evidence>
<dbReference type="UniPathway" id="UPA00219"/>